<feature type="non-terminal residue" evidence="2">
    <location>
        <position position="213"/>
    </location>
</feature>
<feature type="non-terminal residue" evidence="2">
    <location>
        <position position="1"/>
    </location>
</feature>
<protein>
    <submittedName>
        <fullName evidence="2">Uncharacterized protein</fullName>
    </submittedName>
</protein>
<feature type="compositionally biased region" description="Low complexity" evidence="1">
    <location>
        <begin position="1"/>
        <end position="17"/>
    </location>
</feature>
<dbReference type="OrthoDB" id="20799at2759"/>
<evidence type="ECO:0000256" key="1">
    <source>
        <dbReference type="SAM" id="MobiDB-lite"/>
    </source>
</evidence>
<dbReference type="EMBL" id="GDQN01009643">
    <property type="protein sequence ID" value="JAT81411.1"/>
    <property type="molecule type" value="Transcribed_RNA"/>
</dbReference>
<sequence length="213" mass="23586">RLAAELAGGATAAAPRATKPKDLMRSVGKIERDDWNVKEIERKIMENRLGRPEPKTAEKVPKWDREQFLGRQRRLKEGDGSEKWGEIDDTLNKLDQKLRDSGRPDHGTKKVANLATKFVKKRGARTKSTTKGRVEEELARAVVDGDAVCGVRHARVRGRGRDGRRAAPAPRLLPLRRLQVCAATRQLHYGAVRQPAGVPAAQRRERAGRGGGG</sequence>
<feature type="compositionally biased region" description="Basic and acidic residues" evidence="1">
    <location>
        <begin position="202"/>
        <end position="213"/>
    </location>
</feature>
<feature type="region of interest" description="Disordered" evidence="1">
    <location>
        <begin position="1"/>
        <end position="20"/>
    </location>
</feature>
<gene>
    <name evidence="2" type="ORF">g.2683</name>
</gene>
<name>A0A1E1W3E8_PECGO</name>
<dbReference type="AlphaFoldDB" id="A0A1E1W3E8"/>
<proteinExistence type="predicted"/>
<evidence type="ECO:0000313" key="2">
    <source>
        <dbReference type="EMBL" id="JAT81411.1"/>
    </source>
</evidence>
<feature type="region of interest" description="Disordered" evidence="1">
    <location>
        <begin position="194"/>
        <end position="213"/>
    </location>
</feature>
<organism evidence="2">
    <name type="scientific">Pectinophora gossypiella</name>
    <name type="common">Cotton pink bollworm</name>
    <name type="synonym">Depressaria gossypiella</name>
    <dbReference type="NCBI Taxonomy" id="13191"/>
    <lineage>
        <taxon>Eukaryota</taxon>
        <taxon>Metazoa</taxon>
        <taxon>Ecdysozoa</taxon>
        <taxon>Arthropoda</taxon>
        <taxon>Hexapoda</taxon>
        <taxon>Insecta</taxon>
        <taxon>Pterygota</taxon>
        <taxon>Neoptera</taxon>
        <taxon>Endopterygota</taxon>
        <taxon>Lepidoptera</taxon>
        <taxon>Glossata</taxon>
        <taxon>Ditrysia</taxon>
        <taxon>Gelechioidea</taxon>
        <taxon>Gelechiidae</taxon>
        <taxon>Apatetrinae</taxon>
        <taxon>Pectinophora</taxon>
    </lineage>
</organism>
<accession>A0A1E1W3E8</accession>
<reference evidence="2" key="1">
    <citation type="submission" date="2015-09" db="EMBL/GenBank/DDBJ databases">
        <title>De novo assembly of Pectinophora gossypiella (Pink Bollworm) gut transcriptome.</title>
        <authorList>
            <person name="Tassone E.E."/>
        </authorList>
    </citation>
    <scope>NUCLEOTIDE SEQUENCE</scope>
</reference>